<sequence length="115" mass="12518">MSISISPTNPAVLAWVTTTPVSRLKLSGTMATSIFSVSGIAGRRLCKKEDTTMDVSALATMIRARRVALAGIVSGPPLKIQIRQKTETIAVMPNSKLYDRIVSQSRLKWPGEKDF</sequence>
<evidence type="ECO:0000313" key="1">
    <source>
        <dbReference type="EMBL" id="SVD80000.1"/>
    </source>
</evidence>
<name>A0A382YA66_9ZZZZ</name>
<dbReference type="AlphaFoldDB" id="A0A382YA66"/>
<organism evidence="1">
    <name type="scientific">marine metagenome</name>
    <dbReference type="NCBI Taxonomy" id="408172"/>
    <lineage>
        <taxon>unclassified sequences</taxon>
        <taxon>metagenomes</taxon>
        <taxon>ecological metagenomes</taxon>
    </lineage>
</organism>
<proteinExistence type="predicted"/>
<protein>
    <submittedName>
        <fullName evidence="1">Uncharacterized protein</fullName>
    </submittedName>
</protein>
<reference evidence="1" key="1">
    <citation type="submission" date="2018-05" db="EMBL/GenBank/DDBJ databases">
        <authorList>
            <person name="Lanie J.A."/>
            <person name="Ng W.-L."/>
            <person name="Kazmierczak K.M."/>
            <person name="Andrzejewski T.M."/>
            <person name="Davidsen T.M."/>
            <person name="Wayne K.J."/>
            <person name="Tettelin H."/>
            <person name="Glass J.I."/>
            <person name="Rusch D."/>
            <person name="Podicherti R."/>
            <person name="Tsui H.-C.T."/>
            <person name="Winkler M.E."/>
        </authorList>
    </citation>
    <scope>NUCLEOTIDE SEQUENCE</scope>
</reference>
<feature type="non-terminal residue" evidence="1">
    <location>
        <position position="115"/>
    </location>
</feature>
<dbReference type="EMBL" id="UINC01174064">
    <property type="protein sequence ID" value="SVD80000.1"/>
    <property type="molecule type" value="Genomic_DNA"/>
</dbReference>
<gene>
    <name evidence="1" type="ORF">METZ01_LOCUS432854</name>
</gene>
<accession>A0A382YA66</accession>